<protein>
    <submittedName>
        <fullName evidence="2">Uncharacterized protein</fullName>
    </submittedName>
</protein>
<reference evidence="2" key="1">
    <citation type="journal article" date="2022" name="bioRxiv">
        <title>Sequencing and chromosome-scale assembly of the giantPleurodeles waltlgenome.</title>
        <authorList>
            <person name="Brown T."/>
            <person name="Elewa A."/>
            <person name="Iarovenko S."/>
            <person name="Subramanian E."/>
            <person name="Araus A.J."/>
            <person name="Petzold A."/>
            <person name="Susuki M."/>
            <person name="Suzuki K.-i.T."/>
            <person name="Hayashi T."/>
            <person name="Toyoda A."/>
            <person name="Oliveira C."/>
            <person name="Osipova E."/>
            <person name="Leigh N.D."/>
            <person name="Simon A."/>
            <person name="Yun M.H."/>
        </authorList>
    </citation>
    <scope>NUCLEOTIDE SEQUENCE</scope>
    <source>
        <strain evidence="2">20211129_DDA</strain>
        <tissue evidence="2">Liver</tissue>
    </source>
</reference>
<name>A0AAV7LZD8_PLEWA</name>
<evidence type="ECO:0000256" key="1">
    <source>
        <dbReference type="SAM" id="MobiDB-lite"/>
    </source>
</evidence>
<evidence type="ECO:0000313" key="3">
    <source>
        <dbReference type="Proteomes" id="UP001066276"/>
    </source>
</evidence>
<comment type="caution">
    <text evidence="2">The sequence shown here is derived from an EMBL/GenBank/DDBJ whole genome shotgun (WGS) entry which is preliminary data.</text>
</comment>
<proteinExistence type="predicted"/>
<evidence type="ECO:0000313" key="2">
    <source>
        <dbReference type="EMBL" id="KAJ1096916.1"/>
    </source>
</evidence>
<sequence length="81" mass="8520">MDPFPGAMLHSRLKDEAQDKGFHPWACRIPDLAEDPEPELAGEASTGLVDSEAWAPQGMGGWRKGAPAAGPGGEPEPSRAL</sequence>
<gene>
    <name evidence="2" type="ORF">NDU88_002046</name>
</gene>
<dbReference type="EMBL" id="JANPWB010000014">
    <property type="protein sequence ID" value="KAJ1096916.1"/>
    <property type="molecule type" value="Genomic_DNA"/>
</dbReference>
<keyword evidence="3" id="KW-1185">Reference proteome</keyword>
<organism evidence="2 3">
    <name type="scientific">Pleurodeles waltl</name>
    <name type="common">Iberian ribbed newt</name>
    <dbReference type="NCBI Taxonomy" id="8319"/>
    <lineage>
        <taxon>Eukaryota</taxon>
        <taxon>Metazoa</taxon>
        <taxon>Chordata</taxon>
        <taxon>Craniata</taxon>
        <taxon>Vertebrata</taxon>
        <taxon>Euteleostomi</taxon>
        <taxon>Amphibia</taxon>
        <taxon>Batrachia</taxon>
        <taxon>Caudata</taxon>
        <taxon>Salamandroidea</taxon>
        <taxon>Salamandridae</taxon>
        <taxon>Pleurodelinae</taxon>
        <taxon>Pleurodeles</taxon>
    </lineage>
</organism>
<accession>A0AAV7LZD8</accession>
<dbReference type="AlphaFoldDB" id="A0AAV7LZD8"/>
<dbReference type="Proteomes" id="UP001066276">
    <property type="component" value="Chromosome 10"/>
</dbReference>
<feature type="region of interest" description="Disordered" evidence="1">
    <location>
        <begin position="53"/>
        <end position="81"/>
    </location>
</feature>